<feature type="compositionally biased region" description="Acidic residues" evidence="1">
    <location>
        <begin position="190"/>
        <end position="207"/>
    </location>
</feature>
<dbReference type="InParanoid" id="E2A3Q4"/>
<dbReference type="GO" id="GO:0003676">
    <property type="term" value="F:nucleic acid binding"/>
    <property type="evidence" value="ECO:0007669"/>
    <property type="project" value="InterPro"/>
</dbReference>
<evidence type="ECO:0000259" key="2">
    <source>
        <dbReference type="PROSITE" id="PS50174"/>
    </source>
</evidence>
<dbReference type="InterPro" id="IPR000072">
    <property type="entry name" value="PDGF/VEGF_dom"/>
</dbReference>
<dbReference type="InterPro" id="IPR000467">
    <property type="entry name" value="G_patch_dom"/>
</dbReference>
<dbReference type="GO" id="GO:0008083">
    <property type="term" value="F:growth factor activity"/>
    <property type="evidence" value="ECO:0007669"/>
    <property type="project" value="InterPro"/>
</dbReference>
<dbReference type="InterPro" id="IPR039249">
    <property type="entry name" value="GPATCH11"/>
</dbReference>
<evidence type="ECO:0000313" key="5">
    <source>
        <dbReference type="Proteomes" id="UP000000311"/>
    </source>
</evidence>
<name>E2A3Q4_CAMFO</name>
<feature type="region of interest" description="Disordered" evidence="1">
    <location>
        <begin position="184"/>
        <end position="208"/>
    </location>
</feature>
<dbReference type="FunCoup" id="E2A3Q4">
    <property type="interactions" value="258"/>
</dbReference>
<dbReference type="STRING" id="104421.E2A3Q4"/>
<dbReference type="PROSITE" id="PS50278">
    <property type="entry name" value="PDGF_2"/>
    <property type="match status" value="1"/>
</dbReference>
<dbReference type="Pfam" id="PF01585">
    <property type="entry name" value="G-patch"/>
    <property type="match status" value="1"/>
</dbReference>
<dbReference type="AlphaFoldDB" id="E2A3Q4"/>
<sequence>MSDEEDYMSDKFLQGSEKHIPSSLIYRHSDRREFALMKKKTEIESRLKEQNKSIRVVEAEKREEGLSSAIASTNKGFGMLMKMGYKPGQGIGKTQSGIVEPIPVEVKTDRHGLGKTLRKTESYNPKSINAKLDNMDTSDFRSRIAQGKTEQVQKYDLYKSQNVCQDLDTKTNVVKPQEAWFWPQASKEEKEDDTDDIEDESDSDEESLSNLEKLDILTKNLCGEPLYWVCINKYYIMLVSPKSLLILVIYATVNEAEKTEMKIDDESCETLQSEVRITKDEYDEIGRLRRTCSGDVSVTKCEGFCNSQECYCCRESYLKERFVILNQCYDADGIKLIGIDAEIMEIKIREPAECKCIKCGDLAR</sequence>
<accession>E2A3Q4</accession>
<dbReference type="SMART" id="SM00443">
    <property type="entry name" value="G_patch"/>
    <property type="match status" value="1"/>
</dbReference>
<protein>
    <submittedName>
        <fullName evidence="4">Partner of bursicon</fullName>
    </submittedName>
</protein>
<evidence type="ECO:0000313" key="4">
    <source>
        <dbReference type="EMBL" id="EFN71946.1"/>
    </source>
</evidence>
<organism evidence="5">
    <name type="scientific">Camponotus floridanus</name>
    <name type="common">Florida carpenter ant</name>
    <dbReference type="NCBI Taxonomy" id="104421"/>
    <lineage>
        <taxon>Eukaryota</taxon>
        <taxon>Metazoa</taxon>
        <taxon>Ecdysozoa</taxon>
        <taxon>Arthropoda</taxon>
        <taxon>Hexapoda</taxon>
        <taxon>Insecta</taxon>
        <taxon>Pterygota</taxon>
        <taxon>Neoptera</taxon>
        <taxon>Endopterygota</taxon>
        <taxon>Hymenoptera</taxon>
        <taxon>Apocrita</taxon>
        <taxon>Aculeata</taxon>
        <taxon>Formicoidea</taxon>
        <taxon>Formicidae</taxon>
        <taxon>Formicinae</taxon>
        <taxon>Camponotus</taxon>
    </lineage>
</organism>
<feature type="domain" description="G-patch" evidence="2">
    <location>
        <begin position="72"/>
        <end position="118"/>
    </location>
</feature>
<keyword evidence="5" id="KW-1185">Reference proteome</keyword>
<evidence type="ECO:0000259" key="3">
    <source>
        <dbReference type="PROSITE" id="PS50278"/>
    </source>
</evidence>
<feature type="domain" description="Platelet-derived growth factor (PDGF) family profile" evidence="3">
    <location>
        <begin position="251"/>
        <end position="361"/>
    </location>
</feature>
<dbReference type="Proteomes" id="UP000000311">
    <property type="component" value="Unassembled WGS sequence"/>
</dbReference>
<dbReference type="OMA" id="WPQASKE"/>
<dbReference type="GO" id="GO:0000776">
    <property type="term" value="C:kinetochore"/>
    <property type="evidence" value="ECO:0007669"/>
    <property type="project" value="TreeGrafter"/>
</dbReference>
<dbReference type="EMBL" id="GL436457">
    <property type="protein sequence ID" value="EFN71946.1"/>
    <property type="molecule type" value="Genomic_DNA"/>
</dbReference>
<proteinExistence type="predicted"/>
<dbReference type="PANTHER" id="PTHR21032">
    <property type="entry name" value="G PATCH DOMAIN-CONTAINING PROTEIN 11"/>
    <property type="match status" value="1"/>
</dbReference>
<dbReference type="OrthoDB" id="786951at2759"/>
<gene>
    <name evidence="4" type="ORF">EAG_03951</name>
</gene>
<dbReference type="GO" id="GO:0016020">
    <property type="term" value="C:membrane"/>
    <property type="evidence" value="ECO:0007669"/>
    <property type="project" value="InterPro"/>
</dbReference>
<evidence type="ECO:0000256" key="1">
    <source>
        <dbReference type="SAM" id="MobiDB-lite"/>
    </source>
</evidence>
<dbReference type="PROSITE" id="PS50174">
    <property type="entry name" value="G_PATCH"/>
    <property type="match status" value="1"/>
</dbReference>
<dbReference type="PANTHER" id="PTHR21032:SF0">
    <property type="entry name" value="G PATCH DOMAIN-CONTAINING PROTEIN 11"/>
    <property type="match status" value="1"/>
</dbReference>
<reference evidence="4 5" key="1">
    <citation type="journal article" date="2010" name="Science">
        <title>Genomic comparison of the ants Camponotus floridanus and Harpegnathos saltator.</title>
        <authorList>
            <person name="Bonasio R."/>
            <person name="Zhang G."/>
            <person name="Ye C."/>
            <person name="Mutti N.S."/>
            <person name="Fang X."/>
            <person name="Qin N."/>
            <person name="Donahue G."/>
            <person name="Yang P."/>
            <person name="Li Q."/>
            <person name="Li C."/>
            <person name="Zhang P."/>
            <person name="Huang Z."/>
            <person name="Berger S.L."/>
            <person name="Reinberg D."/>
            <person name="Wang J."/>
            <person name="Liebig J."/>
        </authorList>
    </citation>
    <scope>NUCLEOTIDE SEQUENCE [LARGE SCALE GENOMIC DNA]</scope>
    <source>
        <strain evidence="5">C129</strain>
    </source>
</reference>